<dbReference type="EMBL" id="CAGS01000602">
    <property type="protein sequence ID" value="CCF85976.1"/>
    <property type="molecule type" value="Genomic_DNA"/>
</dbReference>
<sequence>MLLIHCLGNISIISVDPITRELIFNVVITLIKPDYKII</sequence>
<keyword evidence="2" id="KW-1185">Reference proteome</keyword>
<accession>I4EMR3</accession>
<gene>
    <name evidence="1" type="ORF">NITHO_6400001</name>
</gene>
<name>I4EMR3_9BACT</name>
<dbReference type="Proteomes" id="UP000004221">
    <property type="component" value="Unassembled WGS sequence"/>
</dbReference>
<evidence type="ECO:0000313" key="2">
    <source>
        <dbReference type="Proteomes" id="UP000004221"/>
    </source>
</evidence>
<dbReference type="AlphaFoldDB" id="I4EMR3"/>
<protein>
    <submittedName>
        <fullName evidence="1">Uncharacterized protein</fullName>
    </submittedName>
</protein>
<comment type="caution">
    <text evidence="1">The sequence shown here is derived from an EMBL/GenBank/DDBJ whole genome shotgun (WGS) entry which is preliminary data.</text>
</comment>
<proteinExistence type="predicted"/>
<evidence type="ECO:0000313" key="1">
    <source>
        <dbReference type="EMBL" id="CCF85976.1"/>
    </source>
</evidence>
<organism evidence="1 2">
    <name type="scientific">Nitrolancea hollandica Lb</name>
    <dbReference type="NCBI Taxonomy" id="1129897"/>
    <lineage>
        <taxon>Bacteria</taxon>
        <taxon>Pseudomonadati</taxon>
        <taxon>Thermomicrobiota</taxon>
        <taxon>Thermomicrobia</taxon>
        <taxon>Sphaerobacterales</taxon>
        <taxon>Sphaerobacterineae</taxon>
        <taxon>Sphaerobacteraceae</taxon>
        <taxon>Nitrolancea</taxon>
    </lineage>
</organism>
<reference evidence="1 2" key="1">
    <citation type="journal article" date="2012" name="ISME J.">
        <title>Nitrification expanded: discovery, physiology and genomics of a nitrite-oxidizing bacterium from the phylum Chloroflexi.</title>
        <authorList>
            <person name="Sorokin D.Y."/>
            <person name="Lucker S."/>
            <person name="Vejmelkova D."/>
            <person name="Kostrikina N.A."/>
            <person name="Kleerebezem R."/>
            <person name="Rijpstra W.I."/>
            <person name="Damste J.S."/>
            <person name="Le Paslier D."/>
            <person name="Muyzer G."/>
            <person name="Wagner M."/>
            <person name="van Loosdrecht M.C."/>
            <person name="Daims H."/>
        </authorList>
    </citation>
    <scope>NUCLEOTIDE SEQUENCE [LARGE SCALE GENOMIC DNA]</scope>
    <source>
        <strain evidence="2">none</strain>
    </source>
</reference>